<dbReference type="GO" id="GO:0016810">
    <property type="term" value="F:hydrolase activity, acting on carbon-nitrogen (but not peptide) bonds"/>
    <property type="evidence" value="ECO:0007669"/>
    <property type="project" value="InterPro"/>
</dbReference>
<evidence type="ECO:0000256" key="6">
    <source>
        <dbReference type="SAM" id="SignalP"/>
    </source>
</evidence>
<dbReference type="InterPro" id="IPR050287">
    <property type="entry name" value="MTA/SAH_deaminase"/>
</dbReference>
<dbReference type="Gene3D" id="4.10.1080.10">
    <property type="entry name" value="TSP type-3 repeat"/>
    <property type="match status" value="1"/>
</dbReference>
<dbReference type="Pfam" id="PF13948">
    <property type="entry name" value="DUF4215"/>
    <property type="match status" value="1"/>
</dbReference>
<evidence type="ECO:0000256" key="5">
    <source>
        <dbReference type="SAM" id="MobiDB-lite"/>
    </source>
</evidence>
<keyword evidence="4" id="KW-1015">Disulfide bond</keyword>
<dbReference type="GO" id="GO:0005509">
    <property type="term" value="F:calcium ion binding"/>
    <property type="evidence" value="ECO:0007669"/>
    <property type="project" value="InterPro"/>
</dbReference>
<dbReference type="Pfam" id="PF01979">
    <property type="entry name" value="Amidohydro_1"/>
    <property type="match status" value="1"/>
</dbReference>
<evidence type="ECO:0000256" key="2">
    <source>
        <dbReference type="ARBA" id="ARBA00022737"/>
    </source>
</evidence>
<dbReference type="SUPFAM" id="SSF51338">
    <property type="entry name" value="Composite domain of metallo-dependent hydrolases"/>
    <property type="match status" value="1"/>
</dbReference>
<organism evidence="8">
    <name type="scientific">Vitiosangium cumulatum</name>
    <dbReference type="NCBI Taxonomy" id="1867796"/>
    <lineage>
        <taxon>Bacteria</taxon>
        <taxon>Pseudomonadati</taxon>
        <taxon>Myxococcota</taxon>
        <taxon>Myxococcia</taxon>
        <taxon>Myxococcales</taxon>
        <taxon>Cystobacterineae</taxon>
        <taxon>Archangiaceae</taxon>
        <taxon>Vitiosangium</taxon>
    </lineage>
</organism>
<dbReference type="InterPro" id="IPR032466">
    <property type="entry name" value="Metal_Hydrolase"/>
</dbReference>
<dbReference type="InterPro" id="IPR011059">
    <property type="entry name" value="Metal-dep_hydrolase_composite"/>
</dbReference>
<dbReference type="PROSITE" id="PS51841">
    <property type="entry name" value="LTD"/>
    <property type="match status" value="1"/>
</dbReference>
<sequence length="1554" mass="161376">MRNFPRHLLALFSTGFLLLTACPSSECGDGVVEDKEQCDDGNEVNDDSCSNSCTKVEHPAVCGNGEVEVGEACDDGNTRNGDGCQIDCSITLPGQEILHECGNGVREIEEGCDDGNKVNGDGCENTCVPTPAAVDQCPGAASLPQPEAGATCKVEGTGNGARLYTGVVLMDGKTLNGGQVLVDDKGIITCAACDCSGEAAAAGAVRITCPQGVISPGLINANDRISVQLTPDDRTAERYEHRYDWDRGNDGHTALTTARDAAEDVVRWAELRQVMAGTTSLAGSGGRTGLLRELAASPWSTTFSQEGLREPGLSFDRTPLGDGGGKELTSGCNYSSSIRTPDDLPALSAYLPNVAEGIEESAHNEFRCLSGQGTDSQDLLTSHTAVLHGMALTAAEIAKLAERGTSLVWSPRANVSLYGDTSMVTAYKQLGVNIALGTHRLQLGSMNLLRELQCANYLNQVHYSQAFTDEELWRMVTANAADATETWEKVGRIAKGKVADLAIYRLNSFATSPHRAVIAANPEDVVLTVRGGTPLYGDKAVVDALTVGAAKACEEVPVCGTTKAACVESETGKTFATLKEANKTSYPLFFCSESQPTNEPTCEPQRTATTPAASVNGSSVYSGVRRLTDYDGDGVNNAQDNCPIVFNPIRPMDNGKQADTDNDGLGDACDPCPLDAGSTTCTARNPADEDGDGVLMPADNCPGVANPDQADADGDHRGDACDACRTADPDDVLCPVTIYDLKKPVDGKFPFRAYTVTIPSALVTAVAGSGSSASYFIQVDDETRAIGGVDWSGIYVYSSNIVPKVGQRIRVENAVLKQYYGQLELVNAFITVLDDESIHEVPAPVSVTPAEVRTGGSRAEALEGVLVQVTDVFVTKQDTAYGEFIVDSTPGSNSETSGVTVDDFIFKLTPMPAVGTQYHRVRGVLTWRNSNSKLEPRDANDFIGLPPALVGFGPSGLYTRVDPACAPAGCPTIGGPLAVSVASPYAEDLEVTVTSSNPDALEVANGGTVIIPKGQLSAPVKLISKAPAASVTLTAKLGAVSLENSVRVLDSNEVPTLTKIAPEHIVTAPGFDVTVTVTLDIPAPAGTTLDFVVEPEDLGTVDPSTVTFDTNATTATFTFKTSEAPASNSGTLTARLGSTSQAAATIEITADLPTLSSISPSSVTLVQGTTQEFTVTLNKPALGDMTVKLSTEPGTTGASLGTLPATVTVPKDQSSATFTFTAGASTVDTGKVVATLGGLSVKSDVTVRVPYPKIISITPATAKVLTDATRTFTVTLDKAAETGGFTVALALTPASLGTVPATVNIAANAKTATVTFKAGSTEVTGTLVASNTLGSGSSASADIQVAAPIPHVVISEFCGRGASVLTDDFVELYNPTNAEVDIGGWILQYRTASTSSTTVNYSNFLTIPAGAKIKAHGYYLIASRDYTGSVTPDVQWFPASGSTSLLDLSGSTGNLRLGNSTVQVDPADQTGVIDTLAFGTGRTLPETSPAPSPPLGGGSIERKALATSDSASMATGGADALKGNSYDSDNNSTDFVTRAARDPQNASSGTTEQP</sequence>
<dbReference type="InterPro" id="IPR038081">
    <property type="entry name" value="CalX-like_sf"/>
</dbReference>
<dbReference type="InterPro" id="IPR011936">
    <property type="entry name" value="Myxo_disulph_rpt"/>
</dbReference>
<proteinExistence type="predicted"/>
<feature type="chain" id="PRO_5027634480" evidence="6">
    <location>
        <begin position="27"/>
        <end position="1554"/>
    </location>
</feature>
<keyword evidence="1 6" id="KW-0732">Signal</keyword>
<feature type="signal peptide" evidence="6">
    <location>
        <begin position="1"/>
        <end position="26"/>
    </location>
</feature>
<evidence type="ECO:0000259" key="7">
    <source>
        <dbReference type="PROSITE" id="PS51841"/>
    </source>
</evidence>
<dbReference type="SUPFAM" id="SSF141072">
    <property type="entry name" value="CalX-like"/>
    <property type="match status" value="1"/>
</dbReference>
<feature type="region of interest" description="Disordered" evidence="5">
    <location>
        <begin position="303"/>
        <end position="327"/>
    </location>
</feature>
<dbReference type="PANTHER" id="PTHR43794">
    <property type="entry name" value="AMINOHYDROLASE SSNA-RELATED"/>
    <property type="match status" value="1"/>
</dbReference>
<dbReference type="InterPro" id="IPR028974">
    <property type="entry name" value="TSP_type-3_rpt"/>
</dbReference>
<dbReference type="InterPro" id="IPR036415">
    <property type="entry name" value="Lamin_tail_dom_sf"/>
</dbReference>
<dbReference type="SUPFAM" id="SSF103647">
    <property type="entry name" value="TSP type-3 repeat"/>
    <property type="match status" value="1"/>
</dbReference>
<feature type="compositionally biased region" description="Polar residues" evidence="5">
    <location>
        <begin position="1544"/>
        <end position="1554"/>
    </location>
</feature>
<name>A0A7D5BWX2_9BACT</name>
<feature type="region of interest" description="Disordered" evidence="5">
    <location>
        <begin position="1481"/>
        <end position="1554"/>
    </location>
</feature>
<dbReference type="EMBL" id="MT520817">
    <property type="protein sequence ID" value="QKW93861.1"/>
    <property type="molecule type" value="Genomic_DNA"/>
</dbReference>
<keyword evidence="2" id="KW-0677">Repeat</keyword>
<accession>A0A7D5BWX2</accession>
<dbReference type="Pfam" id="PF00932">
    <property type="entry name" value="LTD"/>
    <property type="match status" value="1"/>
</dbReference>
<evidence type="ECO:0000313" key="8">
    <source>
        <dbReference type="EMBL" id="QKW93861.1"/>
    </source>
</evidence>
<reference evidence="8" key="1">
    <citation type="journal article" date="2020" name="Molecules">
        <title>2-Hydroxysorangiadenosine: Structure and Biosynthesis of a Myxobacterial Sesquiterpene-Nucleoside.</title>
        <authorList>
            <person name="Okoth D.A."/>
            <person name="Hug J.J."/>
            <person name="Garcia R."/>
            <person name="Sproer C."/>
            <person name="Overmann J."/>
            <person name="Muller R."/>
        </authorList>
    </citation>
    <scope>NUCLEOTIDE SEQUENCE</scope>
    <source>
        <strain evidence="8">MCy10943</strain>
    </source>
</reference>
<keyword evidence="3 8" id="KW-0378">Hydrolase</keyword>
<evidence type="ECO:0000256" key="3">
    <source>
        <dbReference type="ARBA" id="ARBA00022801"/>
    </source>
</evidence>
<dbReference type="PANTHER" id="PTHR43794:SF11">
    <property type="entry name" value="AMIDOHYDROLASE-RELATED DOMAIN-CONTAINING PROTEIN"/>
    <property type="match status" value="1"/>
</dbReference>
<dbReference type="SUPFAM" id="SSF51556">
    <property type="entry name" value="Metallo-dependent hydrolases"/>
    <property type="match status" value="1"/>
</dbReference>
<evidence type="ECO:0000256" key="1">
    <source>
        <dbReference type="ARBA" id="ARBA00022729"/>
    </source>
</evidence>
<dbReference type="Gene3D" id="3.20.20.140">
    <property type="entry name" value="Metal-dependent hydrolases"/>
    <property type="match status" value="1"/>
</dbReference>
<dbReference type="Gene3D" id="2.30.40.10">
    <property type="entry name" value="Urease, subunit C, domain 1"/>
    <property type="match status" value="1"/>
</dbReference>
<dbReference type="NCBIfam" id="TIGR02232">
    <property type="entry name" value="myxo_disulf_rpt"/>
    <property type="match status" value="3"/>
</dbReference>
<feature type="compositionally biased region" description="Polar residues" evidence="5">
    <location>
        <begin position="1525"/>
        <end position="1535"/>
    </location>
</feature>
<dbReference type="Gene3D" id="2.60.40.1260">
    <property type="entry name" value="Lamin Tail domain"/>
    <property type="match status" value="1"/>
</dbReference>
<feature type="domain" description="LTD" evidence="7">
    <location>
        <begin position="1337"/>
        <end position="1480"/>
    </location>
</feature>
<evidence type="ECO:0000256" key="4">
    <source>
        <dbReference type="ARBA" id="ARBA00023157"/>
    </source>
</evidence>
<dbReference type="InterPro" id="IPR001322">
    <property type="entry name" value="Lamin_tail_dom"/>
</dbReference>
<protein>
    <submittedName>
        <fullName evidence="8">Metal dependent amidohydrolase</fullName>
    </submittedName>
</protein>
<dbReference type="SUPFAM" id="SSF74853">
    <property type="entry name" value="Lamin A/C globular tail domain"/>
    <property type="match status" value="1"/>
</dbReference>
<dbReference type="InterPro" id="IPR006680">
    <property type="entry name" value="Amidohydro-rel"/>
</dbReference>
<dbReference type="PROSITE" id="PS51257">
    <property type="entry name" value="PROKAR_LIPOPROTEIN"/>
    <property type="match status" value="1"/>
</dbReference>